<sequence>MLPNTGESCPEAQSMGVNALVLSGGDDIGATPLRDASEIVLLRWTASRDLPVLGVCRGLQMLQHYFGGGLDRLDPERHVRARHPLGWMDRKKEMERREINSYHQLGLLPDTLVPELETLALCPEDGSVKVLRARHLPWLGIIWHPEREAVPHPEDLKLFRRHSVLRRAPEVAPAAA</sequence>
<dbReference type="Gene3D" id="3.40.50.880">
    <property type="match status" value="1"/>
</dbReference>
<keyword evidence="2" id="KW-0808">Transferase</keyword>
<dbReference type="PROSITE" id="PS51273">
    <property type="entry name" value="GATASE_TYPE_1"/>
    <property type="match status" value="1"/>
</dbReference>
<evidence type="ECO:0000313" key="3">
    <source>
        <dbReference type="Proteomes" id="UP000477488"/>
    </source>
</evidence>
<accession>A0A6L5XNW4</accession>
<dbReference type="Proteomes" id="UP000477488">
    <property type="component" value="Unassembled WGS sequence"/>
</dbReference>
<dbReference type="RefSeq" id="WP_154512945.1">
    <property type="nucleotide sequence ID" value="NZ_DBFWWU010000139.1"/>
</dbReference>
<keyword evidence="3" id="KW-1185">Reference proteome</keyword>
<dbReference type="Pfam" id="PF00117">
    <property type="entry name" value="GATase"/>
    <property type="match status" value="1"/>
</dbReference>
<comment type="caution">
    <text evidence="2">The sequence shown here is derived from an EMBL/GenBank/DDBJ whole genome shotgun (WGS) entry which is preliminary data.</text>
</comment>
<evidence type="ECO:0000313" key="2">
    <source>
        <dbReference type="EMBL" id="MSS28983.1"/>
    </source>
</evidence>
<organism evidence="2 3">
    <name type="scientific">Desulfovibrio porci</name>
    <dbReference type="NCBI Taxonomy" id="2605782"/>
    <lineage>
        <taxon>Bacteria</taxon>
        <taxon>Pseudomonadati</taxon>
        <taxon>Thermodesulfobacteriota</taxon>
        <taxon>Desulfovibrionia</taxon>
        <taxon>Desulfovibrionales</taxon>
        <taxon>Desulfovibrionaceae</taxon>
        <taxon>Desulfovibrio</taxon>
    </lineage>
</organism>
<feature type="domain" description="Glutamine amidotransferase" evidence="1">
    <location>
        <begin position="14"/>
        <end position="152"/>
    </location>
</feature>
<reference evidence="2 3" key="1">
    <citation type="submission" date="2019-09" db="EMBL/GenBank/DDBJ databases">
        <title>In-depth cultivation of the pig gut microbiome towards novel bacterial diversity and tailored functional studies.</title>
        <authorList>
            <person name="Wylensek D."/>
            <person name="Hitch T.C.A."/>
            <person name="Clavel T."/>
        </authorList>
    </citation>
    <scope>NUCLEOTIDE SEQUENCE [LARGE SCALE GENOMIC DNA]</scope>
    <source>
        <strain evidence="2 3">PG-178-WT-4</strain>
    </source>
</reference>
<dbReference type="InterPro" id="IPR017926">
    <property type="entry name" value="GATASE"/>
</dbReference>
<dbReference type="SUPFAM" id="SSF52317">
    <property type="entry name" value="Class I glutamine amidotransferase-like"/>
    <property type="match status" value="1"/>
</dbReference>
<dbReference type="InterPro" id="IPR029062">
    <property type="entry name" value="Class_I_gatase-like"/>
</dbReference>
<dbReference type="EMBL" id="VUMH01000018">
    <property type="protein sequence ID" value="MSS28983.1"/>
    <property type="molecule type" value="Genomic_DNA"/>
</dbReference>
<keyword evidence="2" id="KW-0315">Glutamine amidotransferase</keyword>
<proteinExistence type="predicted"/>
<evidence type="ECO:0000259" key="1">
    <source>
        <dbReference type="Pfam" id="PF00117"/>
    </source>
</evidence>
<gene>
    <name evidence="2" type="ORF">FYJ44_13320</name>
</gene>
<name>A0A6L5XNW4_9BACT</name>
<dbReference type="GO" id="GO:0016740">
    <property type="term" value="F:transferase activity"/>
    <property type="evidence" value="ECO:0007669"/>
    <property type="project" value="UniProtKB-KW"/>
</dbReference>
<dbReference type="AlphaFoldDB" id="A0A6L5XNW4"/>
<protein>
    <submittedName>
        <fullName evidence="2">Glutamine amidotransferase</fullName>
    </submittedName>
</protein>